<accession>A0A1X2G5P4</accession>
<dbReference type="Gene3D" id="3.40.1350.10">
    <property type="match status" value="1"/>
</dbReference>
<dbReference type="EMBL" id="MCGT01000041">
    <property type="protein sequence ID" value="ORX45675.1"/>
    <property type="molecule type" value="Genomic_DNA"/>
</dbReference>
<reference evidence="4 5" key="1">
    <citation type="submission" date="2016-07" db="EMBL/GenBank/DDBJ databases">
        <title>Pervasive Adenine N6-methylation of Active Genes in Fungi.</title>
        <authorList>
            <consortium name="DOE Joint Genome Institute"/>
            <person name="Mondo S.J."/>
            <person name="Dannebaum R.O."/>
            <person name="Kuo R.C."/>
            <person name="Labutti K."/>
            <person name="Haridas S."/>
            <person name="Kuo A."/>
            <person name="Salamov A."/>
            <person name="Ahrendt S.R."/>
            <person name="Lipzen A."/>
            <person name="Sullivan W."/>
            <person name="Andreopoulos W.B."/>
            <person name="Clum A."/>
            <person name="Lindquist E."/>
            <person name="Daum C."/>
            <person name="Ramamoorthy G.K."/>
            <person name="Gryganskyi A."/>
            <person name="Culley D."/>
            <person name="Magnuson J.K."/>
            <person name="James T.Y."/>
            <person name="O'Malley M.A."/>
            <person name="Stajich J.E."/>
            <person name="Spatafora J.W."/>
            <person name="Visel A."/>
            <person name="Grigoriev I.V."/>
        </authorList>
    </citation>
    <scope>NUCLEOTIDE SEQUENCE [LARGE SCALE GENOMIC DNA]</scope>
    <source>
        <strain evidence="4 5">NRRL 3301</strain>
    </source>
</reference>
<dbReference type="GO" id="GO:0005634">
    <property type="term" value="C:nucleus"/>
    <property type="evidence" value="ECO:0007669"/>
    <property type="project" value="UniProtKB-ARBA"/>
</dbReference>
<keyword evidence="2" id="KW-0819">tRNA processing</keyword>
<dbReference type="PANTHER" id="PTHR28582">
    <property type="entry name" value="TRNA-SPLICING ENDONUCLEASE SUBUNIT SEN15"/>
    <property type="match status" value="1"/>
</dbReference>
<gene>
    <name evidence="4" type="ORF">DM01DRAFT_1339904</name>
</gene>
<name>A0A1X2G5P4_9FUNG</name>
<dbReference type="SUPFAM" id="SSF53032">
    <property type="entry name" value="tRNA-intron endonuclease catalytic domain-like"/>
    <property type="match status" value="1"/>
</dbReference>
<dbReference type="AlphaFoldDB" id="A0A1X2G5P4"/>
<comment type="similarity">
    <text evidence="1">Belongs to the SEN15 family.</text>
</comment>
<comment type="caution">
    <text evidence="4">The sequence shown here is derived from an EMBL/GenBank/DDBJ whole genome shotgun (WGS) entry which is preliminary data.</text>
</comment>
<dbReference type="InterPro" id="IPR018593">
    <property type="entry name" value="tRNA-endonuc_su_Sen15"/>
</dbReference>
<dbReference type="OrthoDB" id="10002170at2759"/>
<dbReference type="InterPro" id="IPR036167">
    <property type="entry name" value="tRNA_intron_Endo_cat-like_sf"/>
</dbReference>
<evidence type="ECO:0000259" key="3">
    <source>
        <dbReference type="Pfam" id="PF09631"/>
    </source>
</evidence>
<dbReference type="GO" id="GO:0006388">
    <property type="term" value="P:tRNA splicing, via endonucleolytic cleavage and ligation"/>
    <property type="evidence" value="ECO:0007669"/>
    <property type="project" value="InterPro"/>
</dbReference>
<keyword evidence="5" id="KW-1185">Reference proteome</keyword>
<sequence length="136" mass="15606">MDRSFQDHLADLEPIINRYPTSAPFLRHVYLDLVLNKQWKQVEIKPIDSLVANVLLAHEPNTPAEDRLVILPRDHREKLSTDAIQAIFEKLNTAHLDDDSTHLHQLKKLTLAIVGSDSTVLYYHIHKGLVPPKEHV</sequence>
<dbReference type="Proteomes" id="UP000242146">
    <property type="component" value="Unassembled WGS sequence"/>
</dbReference>
<dbReference type="STRING" id="101127.A0A1X2G5P4"/>
<dbReference type="InterPro" id="IPR011856">
    <property type="entry name" value="tRNA_endonuc-like_dom_sf"/>
</dbReference>
<feature type="domain" description="tRNA-splicing endonuclease subunit Sen15" evidence="3">
    <location>
        <begin position="28"/>
        <end position="134"/>
    </location>
</feature>
<organism evidence="4 5">
    <name type="scientific">Hesseltinella vesiculosa</name>
    <dbReference type="NCBI Taxonomy" id="101127"/>
    <lineage>
        <taxon>Eukaryota</taxon>
        <taxon>Fungi</taxon>
        <taxon>Fungi incertae sedis</taxon>
        <taxon>Mucoromycota</taxon>
        <taxon>Mucoromycotina</taxon>
        <taxon>Mucoromycetes</taxon>
        <taxon>Mucorales</taxon>
        <taxon>Cunninghamellaceae</taxon>
        <taxon>Hesseltinella</taxon>
    </lineage>
</organism>
<protein>
    <recommendedName>
        <fullName evidence="3">tRNA-splicing endonuclease subunit Sen15 domain-containing protein</fullName>
    </recommendedName>
</protein>
<proteinExistence type="inferred from homology"/>
<evidence type="ECO:0000256" key="1">
    <source>
        <dbReference type="ARBA" id="ARBA00006091"/>
    </source>
</evidence>
<dbReference type="GO" id="GO:0003676">
    <property type="term" value="F:nucleic acid binding"/>
    <property type="evidence" value="ECO:0007669"/>
    <property type="project" value="InterPro"/>
</dbReference>
<dbReference type="PANTHER" id="PTHR28582:SF1">
    <property type="entry name" value="TRNA-SPLICING ENDONUCLEASE SUBUNIT SEN15"/>
    <property type="match status" value="1"/>
</dbReference>
<dbReference type="Pfam" id="PF09631">
    <property type="entry name" value="Sen15"/>
    <property type="match status" value="1"/>
</dbReference>
<evidence type="ECO:0000256" key="2">
    <source>
        <dbReference type="ARBA" id="ARBA00022694"/>
    </source>
</evidence>
<evidence type="ECO:0000313" key="4">
    <source>
        <dbReference type="EMBL" id="ORX45675.1"/>
    </source>
</evidence>
<evidence type="ECO:0000313" key="5">
    <source>
        <dbReference type="Proteomes" id="UP000242146"/>
    </source>
</evidence>